<organism evidence="1 2">
    <name type="scientific">Providencia heimbachae ATCC 35613</name>
    <dbReference type="NCBI Taxonomy" id="1354272"/>
    <lineage>
        <taxon>Bacteria</taxon>
        <taxon>Pseudomonadati</taxon>
        <taxon>Pseudomonadota</taxon>
        <taxon>Gammaproteobacteria</taxon>
        <taxon>Enterobacterales</taxon>
        <taxon>Morganellaceae</taxon>
        <taxon>Providencia</taxon>
    </lineage>
</organism>
<reference evidence="1 2" key="1">
    <citation type="submission" date="2016-04" db="EMBL/GenBank/DDBJ databases">
        <title>ATOL: Assembling a taxonomically balanced genome-scale reconstruction of the evolutionary history of the Enterobacteriaceae.</title>
        <authorList>
            <person name="Plunkett G.III."/>
            <person name="Neeno-Eckwall E.C."/>
            <person name="Glasner J.D."/>
            <person name="Perna N.T."/>
        </authorList>
    </citation>
    <scope>NUCLEOTIDE SEQUENCE [LARGE SCALE GENOMIC DNA]</scope>
    <source>
        <strain evidence="1 2">ATCC 35613</strain>
    </source>
</reference>
<gene>
    <name evidence="1" type="ORF">M998_0602</name>
</gene>
<evidence type="ECO:0000313" key="1">
    <source>
        <dbReference type="EMBL" id="OAT54270.1"/>
    </source>
</evidence>
<comment type="caution">
    <text evidence="1">The sequence shown here is derived from an EMBL/GenBank/DDBJ whole genome shotgun (WGS) entry which is preliminary data.</text>
</comment>
<dbReference type="PATRIC" id="fig|1354272.4.peg.619"/>
<accession>A0A1B7K296</accession>
<sequence>MNLIKLLTILLLTGCSFLLGITMNYSPTPDLISLAKSSVEDYLSYPETASFKNVKYNFIRQTADKGDLGYVCGEVFRVKNAKLEGYKKFVVKVYSGHDGKISLSIPLVEGDYDLLPMEMAESLWQKYCY</sequence>
<dbReference type="OrthoDB" id="6455550at2"/>
<dbReference type="Proteomes" id="UP000078224">
    <property type="component" value="Unassembled WGS sequence"/>
</dbReference>
<proteinExistence type="predicted"/>
<name>A0A1B7K296_9GAMM</name>
<dbReference type="AlphaFoldDB" id="A0A1B7K296"/>
<dbReference type="EMBL" id="LXEW01000011">
    <property type="protein sequence ID" value="OAT54270.1"/>
    <property type="molecule type" value="Genomic_DNA"/>
</dbReference>
<keyword evidence="2" id="KW-1185">Reference proteome</keyword>
<evidence type="ECO:0000313" key="2">
    <source>
        <dbReference type="Proteomes" id="UP000078224"/>
    </source>
</evidence>
<protein>
    <submittedName>
        <fullName evidence="1">Uncharacterized protein</fullName>
    </submittedName>
</protein>